<proteinExistence type="predicted"/>
<evidence type="ECO:0000256" key="1">
    <source>
        <dbReference type="SAM" id="MobiDB-lite"/>
    </source>
</evidence>
<dbReference type="HOGENOM" id="CLU_1133522_0_0_1"/>
<gene>
    <name evidence="2" type="ORF">CGGC5_6901</name>
</gene>
<sequence>MCMRVFSLQRCFPPSQGGCDGYWARYEHLDECGGYSLNGLPQPQFNCRAVWGGFESVTSSKVNRDDFYARRPAICPSCTHRRDLAYLTAEAEREKRGEYSDAMQKHIRDLEYQAQCAHGALLGRCHTMMWEGVHHVIAGLGVKTDVVWSAIEQAIYRHLGPEAMGNAGVQAFVKCLMEAKKEVVDHVRGTTRELAIALVGGQDETDYDAAHERHLKEDAEKRAEREWRAVEIAESAAREREMREEDARGRRRQRSTSR</sequence>
<feature type="compositionally biased region" description="Basic and acidic residues" evidence="1">
    <location>
        <begin position="233"/>
        <end position="248"/>
    </location>
</feature>
<organism evidence="2">
    <name type="scientific">Colletotrichum fructicola (strain Nara gc5)</name>
    <name type="common">Anthracnose fungus</name>
    <name type="synonym">Colletotrichum gloeosporioides (strain Nara gc5)</name>
    <dbReference type="NCBI Taxonomy" id="1213859"/>
    <lineage>
        <taxon>Eukaryota</taxon>
        <taxon>Fungi</taxon>
        <taxon>Dikarya</taxon>
        <taxon>Ascomycota</taxon>
        <taxon>Pezizomycotina</taxon>
        <taxon>Sordariomycetes</taxon>
        <taxon>Hypocreomycetidae</taxon>
        <taxon>Glomerellales</taxon>
        <taxon>Glomerellaceae</taxon>
        <taxon>Colletotrichum</taxon>
        <taxon>Colletotrichum gloeosporioides species complex</taxon>
    </lineage>
</organism>
<evidence type="ECO:0000313" key="2">
    <source>
        <dbReference type="EMBL" id="ELA33211.1"/>
    </source>
</evidence>
<reference evidence="2" key="1">
    <citation type="submission" date="2012-08" db="EMBL/GenBank/DDBJ databases">
        <title>Genome analysis of Colletotrichum orbiculare and Colletotrichum fructicola.</title>
        <authorList>
            <person name="Gan P.H.P."/>
            <person name="Ikeda K."/>
            <person name="Irieda H."/>
            <person name="Narusaka M."/>
            <person name="O'Connell R.J."/>
            <person name="Narusaka Y."/>
            <person name="Takano Y."/>
            <person name="Kubo Y."/>
            <person name="Shirasu K."/>
        </authorList>
    </citation>
    <scope>NUCLEOTIDE SEQUENCE</scope>
    <source>
        <strain evidence="2">Nara gc5</strain>
    </source>
</reference>
<protein>
    <submittedName>
        <fullName evidence="2">Uncharacterized protein</fullName>
    </submittedName>
</protein>
<feature type="compositionally biased region" description="Basic residues" evidence="1">
    <location>
        <begin position="249"/>
        <end position="258"/>
    </location>
</feature>
<dbReference type="AlphaFoldDB" id="L2G4H8"/>
<accession>L2G4H8</accession>
<feature type="region of interest" description="Disordered" evidence="1">
    <location>
        <begin position="233"/>
        <end position="258"/>
    </location>
</feature>
<dbReference type="EMBL" id="KB020664">
    <property type="protein sequence ID" value="ELA33211.1"/>
    <property type="molecule type" value="Genomic_DNA"/>
</dbReference>
<name>L2G4H8_COLFN</name>